<dbReference type="AlphaFoldDB" id="A0AAD2Q6L9"/>
<comment type="caution">
    <text evidence="2">The sequence shown here is derived from an EMBL/GenBank/DDBJ whole genome shotgun (WGS) entry which is preliminary data.</text>
</comment>
<evidence type="ECO:0000313" key="3">
    <source>
        <dbReference type="Proteomes" id="UP001295794"/>
    </source>
</evidence>
<feature type="signal peptide" evidence="1">
    <location>
        <begin position="1"/>
        <end position="19"/>
    </location>
</feature>
<proteinExistence type="predicted"/>
<name>A0AAD2Q6L9_9AGAR</name>
<keyword evidence="1" id="KW-0732">Signal</keyword>
<reference evidence="2" key="1">
    <citation type="submission" date="2023-11" db="EMBL/GenBank/DDBJ databases">
        <authorList>
            <person name="De Vega J J."/>
            <person name="De Vega J J."/>
        </authorList>
    </citation>
    <scope>NUCLEOTIDE SEQUENCE</scope>
</reference>
<keyword evidence="3" id="KW-1185">Reference proteome</keyword>
<evidence type="ECO:0000313" key="2">
    <source>
        <dbReference type="EMBL" id="CAK5279792.1"/>
    </source>
</evidence>
<dbReference type="EMBL" id="CAVNYO010000440">
    <property type="protein sequence ID" value="CAK5279792.1"/>
    <property type="molecule type" value="Genomic_DNA"/>
</dbReference>
<dbReference type="Proteomes" id="UP001295794">
    <property type="component" value="Unassembled WGS sequence"/>
</dbReference>
<accession>A0AAD2Q6L9</accession>
<organism evidence="2 3">
    <name type="scientific">Mycena citricolor</name>
    <dbReference type="NCBI Taxonomy" id="2018698"/>
    <lineage>
        <taxon>Eukaryota</taxon>
        <taxon>Fungi</taxon>
        <taxon>Dikarya</taxon>
        <taxon>Basidiomycota</taxon>
        <taxon>Agaricomycotina</taxon>
        <taxon>Agaricomycetes</taxon>
        <taxon>Agaricomycetidae</taxon>
        <taxon>Agaricales</taxon>
        <taxon>Marasmiineae</taxon>
        <taxon>Mycenaceae</taxon>
        <taxon>Mycena</taxon>
    </lineage>
</organism>
<feature type="chain" id="PRO_5042094724" evidence="1">
    <location>
        <begin position="20"/>
        <end position="78"/>
    </location>
</feature>
<sequence length="78" mass="8677">MILMIMLTTGLDLADLAMSCSRCLKWMVMNAVISLKRNLADLWTPKNATEQRPSKIALQKQCGVNILPVAVAIVNKNY</sequence>
<protein>
    <submittedName>
        <fullName evidence="2">Uncharacterized protein</fullName>
    </submittedName>
</protein>
<evidence type="ECO:0000256" key="1">
    <source>
        <dbReference type="SAM" id="SignalP"/>
    </source>
</evidence>
<gene>
    <name evidence="2" type="ORF">MYCIT1_LOCUS30039</name>
</gene>